<dbReference type="STRING" id="323097.Nham_1878"/>
<dbReference type="GO" id="GO:0055085">
    <property type="term" value="P:transmembrane transport"/>
    <property type="evidence" value="ECO:0007669"/>
    <property type="project" value="InterPro"/>
</dbReference>
<dbReference type="InterPro" id="IPR036513">
    <property type="entry name" value="STAS_dom_sf"/>
</dbReference>
<dbReference type="InterPro" id="IPR002645">
    <property type="entry name" value="STAS_dom"/>
</dbReference>
<dbReference type="RefSeq" id="WP_011510368.1">
    <property type="nucleotide sequence ID" value="NC_007964.1"/>
</dbReference>
<feature type="transmembrane region" description="Helical" evidence="5">
    <location>
        <begin position="21"/>
        <end position="40"/>
    </location>
</feature>
<dbReference type="InterPro" id="IPR011547">
    <property type="entry name" value="SLC26A/SulP_dom"/>
</dbReference>
<feature type="transmembrane region" description="Helical" evidence="5">
    <location>
        <begin position="383"/>
        <end position="411"/>
    </location>
</feature>
<dbReference type="Pfam" id="PF01740">
    <property type="entry name" value="STAS"/>
    <property type="match status" value="1"/>
</dbReference>
<organism evidence="7 8">
    <name type="scientific">Nitrobacter hamburgensis (strain DSM 10229 / NCIMB 13809 / X14)</name>
    <dbReference type="NCBI Taxonomy" id="323097"/>
    <lineage>
        <taxon>Bacteria</taxon>
        <taxon>Pseudomonadati</taxon>
        <taxon>Pseudomonadota</taxon>
        <taxon>Alphaproteobacteria</taxon>
        <taxon>Hyphomicrobiales</taxon>
        <taxon>Nitrobacteraceae</taxon>
        <taxon>Nitrobacter</taxon>
    </lineage>
</organism>
<comment type="subcellular location">
    <subcellularLocation>
        <location evidence="1">Membrane</location>
        <topology evidence="1">Multi-pass membrane protein</topology>
    </subcellularLocation>
</comment>
<feature type="transmembrane region" description="Helical" evidence="5">
    <location>
        <begin position="253"/>
        <end position="270"/>
    </location>
</feature>
<proteinExistence type="predicted"/>
<dbReference type="InterPro" id="IPR001902">
    <property type="entry name" value="SLC26A/SulP_fam"/>
</dbReference>
<dbReference type="Proteomes" id="UP000001953">
    <property type="component" value="Chromosome"/>
</dbReference>
<keyword evidence="2 5" id="KW-0812">Transmembrane</keyword>
<dbReference type="PANTHER" id="PTHR11814">
    <property type="entry name" value="SULFATE TRANSPORTER"/>
    <property type="match status" value="1"/>
</dbReference>
<evidence type="ECO:0000313" key="8">
    <source>
        <dbReference type="Proteomes" id="UP000001953"/>
    </source>
</evidence>
<dbReference type="GO" id="GO:0016020">
    <property type="term" value="C:membrane"/>
    <property type="evidence" value="ECO:0007669"/>
    <property type="project" value="UniProtKB-SubCell"/>
</dbReference>
<keyword evidence="3 5" id="KW-1133">Transmembrane helix</keyword>
<evidence type="ECO:0000256" key="2">
    <source>
        <dbReference type="ARBA" id="ARBA00022692"/>
    </source>
</evidence>
<dbReference type="Pfam" id="PF00916">
    <property type="entry name" value="Sulfate_transp"/>
    <property type="match status" value="1"/>
</dbReference>
<dbReference type="HOGENOM" id="CLU_003182_13_0_5"/>
<evidence type="ECO:0000256" key="3">
    <source>
        <dbReference type="ARBA" id="ARBA00022989"/>
    </source>
</evidence>
<feature type="domain" description="STAS" evidence="6">
    <location>
        <begin position="439"/>
        <end position="555"/>
    </location>
</feature>
<dbReference type="SUPFAM" id="SSF52091">
    <property type="entry name" value="SpoIIaa-like"/>
    <property type="match status" value="1"/>
</dbReference>
<feature type="transmembrane region" description="Helical" evidence="5">
    <location>
        <begin position="354"/>
        <end position="371"/>
    </location>
</feature>
<feature type="transmembrane region" description="Helical" evidence="5">
    <location>
        <begin position="100"/>
        <end position="121"/>
    </location>
</feature>
<protein>
    <submittedName>
        <fullName evidence="7">Sulphate transporter</fullName>
    </submittedName>
</protein>
<evidence type="ECO:0000256" key="1">
    <source>
        <dbReference type="ARBA" id="ARBA00004141"/>
    </source>
</evidence>
<feature type="transmembrane region" description="Helical" evidence="5">
    <location>
        <begin position="328"/>
        <end position="347"/>
    </location>
</feature>
<evidence type="ECO:0000313" key="7">
    <source>
        <dbReference type="EMBL" id="ABE62688.1"/>
    </source>
</evidence>
<feature type="transmembrane region" description="Helical" evidence="5">
    <location>
        <begin position="128"/>
        <end position="148"/>
    </location>
</feature>
<feature type="transmembrane region" description="Helical" evidence="5">
    <location>
        <begin position="76"/>
        <end position="94"/>
    </location>
</feature>
<feature type="transmembrane region" description="Helical" evidence="5">
    <location>
        <begin position="178"/>
        <end position="196"/>
    </location>
</feature>
<feature type="transmembrane region" description="Helical" evidence="5">
    <location>
        <begin position="52"/>
        <end position="69"/>
    </location>
</feature>
<dbReference type="EMBL" id="CP000319">
    <property type="protein sequence ID" value="ABE62688.1"/>
    <property type="molecule type" value="Genomic_DNA"/>
</dbReference>
<dbReference type="Gene3D" id="3.30.750.24">
    <property type="entry name" value="STAS domain"/>
    <property type="match status" value="1"/>
</dbReference>
<reference evidence="7 8" key="1">
    <citation type="submission" date="2006-03" db="EMBL/GenBank/DDBJ databases">
        <title>Complete sequence of chromosome of Nitrobacter hamburgensis X14.</title>
        <authorList>
            <consortium name="US DOE Joint Genome Institute"/>
            <person name="Copeland A."/>
            <person name="Lucas S."/>
            <person name="Lapidus A."/>
            <person name="Barry K."/>
            <person name="Detter J.C."/>
            <person name="Glavina del Rio T."/>
            <person name="Hammon N."/>
            <person name="Israni S."/>
            <person name="Dalin E."/>
            <person name="Tice H."/>
            <person name="Pitluck S."/>
            <person name="Chain P."/>
            <person name="Malfatti S."/>
            <person name="Shin M."/>
            <person name="Vergez L."/>
            <person name="Schmutz J."/>
            <person name="Larimer F."/>
            <person name="Land M."/>
            <person name="Hauser L."/>
            <person name="Kyrpides N."/>
            <person name="Ivanova N."/>
            <person name="Ward B."/>
            <person name="Arp D."/>
            <person name="Klotz M."/>
            <person name="Stein L."/>
            <person name="O'Mullan G."/>
            <person name="Starkenburg S."/>
            <person name="Sayavedra L."/>
            <person name="Poret-Peterson A.T."/>
            <person name="Gentry M.E."/>
            <person name="Bruce D."/>
            <person name="Richardson P."/>
        </authorList>
    </citation>
    <scope>NUCLEOTIDE SEQUENCE [LARGE SCALE GENOMIC DNA]</scope>
    <source>
        <strain evidence="8">DSM 10229 / NCIMB 13809 / X14</strain>
    </source>
</reference>
<keyword evidence="4 5" id="KW-0472">Membrane</keyword>
<dbReference type="KEGG" id="nha:Nham_1878"/>
<gene>
    <name evidence="7" type="ordered locus">Nham_1878</name>
</gene>
<dbReference type="OrthoDB" id="9769739at2"/>
<keyword evidence="8" id="KW-1185">Reference proteome</keyword>
<dbReference type="eggNOG" id="COG0659">
    <property type="taxonomic scope" value="Bacteria"/>
</dbReference>
<feature type="transmembrane region" description="Helical" evidence="5">
    <location>
        <begin position="208"/>
        <end position="233"/>
    </location>
</feature>
<accession>Q1QM59</accession>
<evidence type="ECO:0000259" key="6">
    <source>
        <dbReference type="PROSITE" id="PS50801"/>
    </source>
</evidence>
<dbReference type="CDD" id="cd07042">
    <property type="entry name" value="STAS_SulP_like_sulfate_transporter"/>
    <property type="match status" value="1"/>
</dbReference>
<evidence type="ECO:0000256" key="4">
    <source>
        <dbReference type="ARBA" id="ARBA00023136"/>
    </source>
</evidence>
<name>Q1QM59_NITHX</name>
<evidence type="ECO:0000256" key="5">
    <source>
        <dbReference type="SAM" id="Phobius"/>
    </source>
</evidence>
<dbReference type="PROSITE" id="PS50801">
    <property type="entry name" value="STAS"/>
    <property type="match status" value="1"/>
</dbReference>
<sequence>MQGMGQSPLFASMRGWSRKDLGGDAFAGLTLAAIAIPEQMATAHLGDLSPEAGFLAFLTGTVAFALFGASRHISVGADSTITPIFAAGLVILATSGSPHYQALAALLALMVGAAVSAAGLLRLGWVADLLSVPVTAGFLAGISIHIVVSQLPELLGLPPGSGDVFHRLAAVYGGLSDINPYSATIGAAVFAVVALCERISARIPGALIALTAATLAVVAFGLQTRGVAVLGTLPAASPGLRLPEVTFGDMRTLVPLTLLVTIVIMVQTAATTRSFGGSSASDSNDVNRDFIGVGAGSLLSGLVGAFPVNSSPPRTAISVETGGRSQVTGLLAAAIVLALTLFGTDLLKNVPQAALAGILFFVAMRILRWQTFMATLRQAPTEFLLIATTALAIVALPIEIGVAIGIGLSLLHGVWTITQARAIEFEHVPGTSIWWPPDGKPAGERIAGVLVAAFQAPLSFVNADRFRQDFHAMVGERAGSLKHVVFEASSVIDIDYTAAQTLREVIAYCRDAGITFSIARLESVRAQKALARFGIAAMLGPAGVYRSVDDAVRALTRGQDAVAVPPAANGKE</sequence>
<dbReference type="AlphaFoldDB" id="Q1QM59"/>